<evidence type="ECO:0000259" key="6">
    <source>
        <dbReference type="Pfam" id="PF00174"/>
    </source>
</evidence>
<dbReference type="GO" id="GO:0030151">
    <property type="term" value="F:molybdenum ion binding"/>
    <property type="evidence" value="ECO:0007669"/>
    <property type="project" value="InterPro"/>
</dbReference>
<dbReference type="GO" id="GO:0006790">
    <property type="term" value="P:sulfur compound metabolic process"/>
    <property type="evidence" value="ECO:0007669"/>
    <property type="project" value="TreeGrafter"/>
</dbReference>
<keyword evidence="3" id="KW-0479">Metal-binding</keyword>
<keyword evidence="2" id="KW-0500">Molybdenum</keyword>
<accession>A0AA35WFW4</accession>
<comment type="caution">
    <text evidence="8">The sequence shown here is derived from an EMBL/GenBank/DDBJ whole genome shotgun (WGS) entry which is preliminary data.</text>
</comment>
<dbReference type="SUPFAM" id="SSF56524">
    <property type="entry name" value="Oxidoreductase molybdopterin-binding domain"/>
    <property type="match status" value="1"/>
</dbReference>
<dbReference type="GO" id="GO:0043546">
    <property type="term" value="F:molybdopterin cofactor binding"/>
    <property type="evidence" value="ECO:0007669"/>
    <property type="project" value="TreeGrafter"/>
</dbReference>
<dbReference type="Pfam" id="PF03404">
    <property type="entry name" value="Mo-co_dimer"/>
    <property type="match status" value="1"/>
</dbReference>
<dbReference type="InterPro" id="IPR036374">
    <property type="entry name" value="OxRdtase_Mopterin-bd_sf"/>
</dbReference>
<comment type="cofactor">
    <cofactor evidence="1">
        <name>Mo-molybdopterin</name>
        <dbReference type="ChEBI" id="CHEBI:71302"/>
    </cofactor>
</comment>
<dbReference type="EMBL" id="CASHTH010001144">
    <property type="protein sequence ID" value="CAI8012027.1"/>
    <property type="molecule type" value="Genomic_DNA"/>
</dbReference>
<feature type="domain" description="Moybdenum cofactor oxidoreductase dimerisation" evidence="7">
    <location>
        <begin position="279"/>
        <end position="381"/>
    </location>
</feature>
<dbReference type="InterPro" id="IPR014756">
    <property type="entry name" value="Ig_E-set"/>
</dbReference>
<dbReference type="Proteomes" id="UP001174909">
    <property type="component" value="Unassembled WGS sequence"/>
</dbReference>
<dbReference type="PANTHER" id="PTHR19372">
    <property type="entry name" value="SULFITE REDUCTASE"/>
    <property type="match status" value="1"/>
</dbReference>
<dbReference type="SUPFAM" id="SSF81296">
    <property type="entry name" value="E set domains"/>
    <property type="match status" value="1"/>
</dbReference>
<evidence type="ECO:0000256" key="4">
    <source>
        <dbReference type="ARBA" id="ARBA00023002"/>
    </source>
</evidence>
<protein>
    <submittedName>
        <fullName evidence="8">Nitrate reductase [NADH] 1</fullName>
    </submittedName>
</protein>
<evidence type="ECO:0000313" key="8">
    <source>
        <dbReference type="EMBL" id="CAI8012027.1"/>
    </source>
</evidence>
<gene>
    <name evidence="8" type="ORF">GBAR_LOCUS7732</name>
</gene>
<dbReference type="PANTHER" id="PTHR19372:SF7">
    <property type="entry name" value="SULFITE OXIDASE, MITOCHONDRIAL"/>
    <property type="match status" value="1"/>
</dbReference>
<dbReference type="Gene3D" id="2.60.40.650">
    <property type="match status" value="1"/>
</dbReference>
<dbReference type="InterPro" id="IPR005066">
    <property type="entry name" value="MoCF_OxRdtse_dimer"/>
</dbReference>
<feature type="domain" description="Oxidoreductase molybdopterin-binding" evidence="6">
    <location>
        <begin position="78"/>
        <end position="256"/>
    </location>
</feature>
<keyword evidence="4" id="KW-0560">Oxidoreductase</keyword>
<dbReference type="PRINTS" id="PR00407">
    <property type="entry name" value="EUMOPTERIN"/>
</dbReference>
<dbReference type="InterPro" id="IPR008335">
    <property type="entry name" value="Mopterin_OxRdtase_euk"/>
</dbReference>
<evidence type="ECO:0000256" key="2">
    <source>
        <dbReference type="ARBA" id="ARBA00022505"/>
    </source>
</evidence>
<sequence length="397" mass="45176">MATQQEEGAVPDFLRMEDAGGPDSTNPHRSETWYGWPSKQVDPVNLLDDEGRTRRVRTPVMDLEGLITPTELHYVVQHFDIPEVVPADQWTLTIDGEVRNPLTINYEQLRRYPGRTVRTVMECSGSDATYFEYFKGEGPKPSRTQEAMILSASEWTGAPLASVLNDAGLTDKALYIRAEGWDEGLPATAAPGTEPFFYDKGLPRLKALHPDTILCWAQNGQLLEHLHGAPVRLLVPGWSGNWSVKWIRRLEVLDHLPDCWYHYNFYYYADSPDATDKELITTIPVKSMVTHPNDDTETLPRGTHVVRGYAWSGDGAITQVEVSVDGGETWRAARLEEPRERWMWVRWSYLWEANEPGQYQVMSRATDASGRTQSRVPRYNNMRKNFTAVVGYDITIK</sequence>
<proteinExistence type="predicted"/>
<dbReference type="InterPro" id="IPR000572">
    <property type="entry name" value="OxRdtase_Mopterin-bd_dom"/>
</dbReference>
<dbReference type="AlphaFoldDB" id="A0AA35WFW4"/>
<evidence type="ECO:0000256" key="1">
    <source>
        <dbReference type="ARBA" id="ARBA00001924"/>
    </source>
</evidence>
<organism evidence="8 9">
    <name type="scientific">Geodia barretti</name>
    <name type="common">Barrett's horny sponge</name>
    <dbReference type="NCBI Taxonomy" id="519541"/>
    <lineage>
        <taxon>Eukaryota</taxon>
        <taxon>Metazoa</taxon>
        <taxon>Porifera</taxon>
        <taxon>Demospongiae</taxon>
        <taxon>Heteroscleromorpha</taxon>
        <taxon>Tetractinellida</taxon>
        <taxon>Astrophorina</taxon>
        <taxon>Geodiidae</taxon>
        <taxon>Geodia</taxon>
    </lineage>
</organism>
<evidence type="ECO:0000259" key="7">
    <source>
        <dbReference type="Pfam" id="PF03404"/>
    </source>
</evidence>
<dbReference type="Pfam" id="PF00174">
    <property type="entry name" value="Oxidored_molyb"/>
    <property type="match status" value="1"/>
</dbReference>
<dbReference type="GO" id="GO:0020037">
    <property type="term" value="F:heme binding"/>
    <property type="evidence" value="ECO:0007669"/>
    <property type="project" value="TreeGrafter"/>
</dbReference>
<feature type="region of interest" description="Disordered" evidence="5">
    <location>
        <begin position="1"/>
        <end position="33"/>
    </location>
</feature>
<name>A0AA35WFW4_GEOBA</name>
<evidence type="ECO:0000256" key="5">
    <source>
        <dbReference type="SAM" id="MobiDB-lite"/>
    </source>
</evidence>
<dbReference type="GO" id="GO:0008482">
    <property type="term" value="F:sulfite oxidase activity"/>
    <property type="evidence" value="ECO:0007669"/>
    <property type="project" value="TreeGrafter"/>
</dbReference>
<dbReference type="Gene3D" id="3.90.420.10">
    <property type="entry name" value="Oxidoreductase, molybdopterin-binding domain"/>
    <property type="match status" value="1"/>
</dbReference>
<evidence type="ECO:0000256" key="3">
    <source>
        <dbReference type="ARBA" id="ARBA00022723"/>
    </source>
</evidence>
<reference evidence="8" key="1">
    <citation type="submission" date="2023-03" db="EMBL/GenBank/DDBJ databases">
        <authorList>
            <person name="Steffen K."/>
            <person name="Cardenas P."/>
        </authorList>
    </citation>
    <scope>NUCLEOTIDE SEQUENCE</scope>
</reference>
<keyword evidence="9" id="KW-1185">Reference proteome</keyword>
<evidence type="ECO:0000313" key="9">
    <source>
        <dbReference type="Proteomes" id="UP001174909"/>
    </source>
</evidence>